<protein>
    <submittedName>
        <fullName evidence="4">Transposase</fullName>
    </submittedName>
</protein>
<feature type="domain" description="Transposase IS110-like N-terminal" evidence="2">
    <location>
        <begin position="6"/>
        <end position="154"/>
    </location>
</feature>
<dbReference type="Pfam" id="PF02371">
    <property type="entry name" value="Transposase_20"/>
    <property type="match status" value="1"/>
</dbReference>
<dbReference type="PANTHER" id="PTHR33055">
    <property type="entry name" value="TRANSPOSASE FOR INSERTION SEQUENCE ELEMENT IS1111A"/>
    <property type="match status" value="1"/>
</dbReference>
<evidence type="ECO:0000313" key="4">
    <source>
        <dbReference type="EMBL" id="MBC5646706.1"/>
    </source>
</evidence>
<evidence type="ECO:0000313" key="5">
    <source>
        <dbReference type="Proteomes" id="UP000644010"/>
    </source>
</evidence>
<sequence>MENLFIGIDYSKKSFDVSAYISSEKSKEEKMKLHLLGHQNFSNDETGYIQMLSWLGTLTSLSPKHWLFCGEDSGLYSYSMSHYLYIKGFSIWLENPLHMKRSMGLVRGKSDKKDSGLIALYSYRFRDRRVDFVPKQDTIQRLQDLEAYRHRLIKAKKLLGDSSKELNLYEQTRDTAVLVYEKSMELVEQIESQLKEVEVQIQQVLKSDKEVYDNYERITSVKGISWKTAVVLLIYSHNFTRFETARQFACYAGVAPFEYSSGTSVKGGTHTSRLANMRVKSLLGMAAMSAKRFNKDIAEYYNSKKEKGKSHRVIMNNISNKLIHICFALVRHQTMYQYTY</sequence>
<dbReference type="InterPro" id="IPR047650">
    <property type="entry name" value="Transpos_IS110"/>
</dbReference>
<evidence type="ECO:0000259" key="2">
    <source>
        <dbReference type="Pfam" id="PF01548"/>
    </source>
</evidence>
<dbReference type="RefSeq" id="WP_186962116.1">
    <property type="nucleotide sequence ID" value="NZ_JACOOI010000098.1"/>
</dbReference>
<dbReference type="PANTHER" id="PTHR33055:SF3">
    <property type="entry name" value="PUTATIVE TRANSPOSASE FOR IS117-RELATED"/>
    <property type="match status" value="1"/>
</dbReference>
<dbReference type="InterPro" id="IPR002525">
    <property type="entry name" value="Transp_IS110-like_N"/>
</dbReference>
<reference evidence="4 5" key="1">
    <citation type="submission" date="2020-08" db="EMBL/GenBank/DDBJ databases">
        <title>Genome public.</title>
        <authorList>
            <person name="Liu C."/>
            <person name="Sun Q."/>
        </authorList>
    </citation>
    <scope>NUCLEOTIDE SEQUENCE [LARGE SCALE GENOMIC DNA]</scope>
    <source>
        <strain evidence="4 5">BX2</strain>
    </source>
</reference>
<dbReference type="EMBL" id="JACOOI010000098">
    <property type="protein sequence ID" value="MBC5646706.1"/>
    <property type="molecule type" value="Genomic_DNA"/>
</dbReference>
<feature type="coiled-coil region" evidence="1">
    <location>
        <begin position="180"/>
        <end position="207"/>
    </location>
</feature>
<keyword evidence="5" id="KW-1185">Reference proteome</keyword>
<feature type="domain" description="Transposase IS116/IS110/IS902 C-terminal" evidence="3">
    <location>
        <begin position="216"/>
        <end position="301"/>
    </location>
</feature>
<gene>
    <name evidence="4" type="ORF">H8S77_28065</name>
</gene>
<proteinExistence type="predicted"/>
<keyword evidence="1" id="KW-0175">Coiled coil</keyword>
<dbReference type="Proteomes" id="UP000644010">
    <property type="component" value="Unassembled WGS sequence"/>
</dbReference>
<evidence type="ECO:0000256" key="1">
    <source>
        <dbReference type="SAM" id="Coils"/>
    </source>
</evidence>
<dbReference type="Pfam" id="PF01548">
    <property type="entry name" value="DEDD_Tnp_IS110"/>
    <property type="match status" value="1"/>
</dbReference>
<comment type="caution">
    <text evidence="4">The sequence shown here is derived from an EMBL/GenBank/DDBJ whole genome shotgun (WGS) entry which is preliminary data.</text>
</comment>
<accession>A0ABR7EA91</accession>
<organism evidence="4 5">
    <name type="scientific">Parabacteroides segnis</name>
    <dbReference type="NCBI Taxonomy" id="2763058"/>
    <lineage>
        <taxon>Bacteria</taxon>
        <taxon>Pseudomonadati</taxon>
        <taxon>Bacteroidota</taxon>
        <taxon>Bacteroidia</taxon>
        <taxon>Bacteroidales</taxon>
        <taxon>Tannerellaceae</taxon>
        <taxon>Parabacteroides</taxon>
    </lineage>
</organism>
<evidence type="ECO:0000259" key="3">
    <source>
        <dbReference type="Pfam" id="PF02371"/>
    </source>
</evidence>
<feature type="non-terminal residue" evidence="4">
    <location>
        <position position="340"/>
    </location>
</feature>
<dbReference type="InterPro" id="IPR003346">
    <property type="entry name" value="Transposase_20"/>
</dbReference>
<name>A0ABR7EA91_9BACT</name>